<evidence type="ECO:0000256" key="3">
    <source>
        <dbReference type="ARBA" id="ARBA00001936"/>
    </source>
</evidence>
<comment type="cofactor">
    <cofactor evidence="3">
        <name>Mn(2+)</name>
        <dbReference type="ChEBI" id="CHEBI:29035"/>
    </cofactor>
</comment>
<dbReference type="EC" id="3.1.1.17" evidence="7"/>
<dbReference type="Gene3D" id="2.120.10.30">
    <property type="entry name" value="TolB, C-terminal domain"/>
    <property type="match status" value="2"/>
</dbReference>
<keyword evidence="11" id="KW-0378">Hydrolase</keyword>
<comment type="cofactor">
    <cofactor evidence="2">
        <name>Ca(2+)</name>
        <dbReference type="ChEBI" id="CHEBI:29108"/>
    </cofactor>
</comment>
<evidence type="ECO:0000256" key="11">
    <source>
        <dbReference type="ARBA" id="ARBA00022801"/>
    </source>
</evidence>
<evidence type="ECO:0000256" key="5">
    <source>
        <dbReference type="ARBA" id="ARBA00004496"/>
    </source>
</evidence>
<feature type="active site" description="Proton donor/acceptor" evidence="14">
    <location>
        <position position="139"/>
    </location>
</feature>
<dbReference type="AlphaFoldDB" id="A0A9N9R239"/>
<dbReference type="EMBL" id="OU893349">
    <property type="protein sequence ID" value="CAG9787985.1"/>
    <property type="molecule type" value="Genomic_DNA"/>
</dbReference>
<gene>
    <name evidence="17" type="ORF">DIATSA_LOCUS5829</name>
</gene>
<proteinExistence type="inferred from homology"/>
<keyword evidence="12" id="KW-0106">Calcium</keyword>
<feature type="domain" description="SMP-30/Gluconolactonase/LRE-like region" evidence="16">
    <location>
        <begin position="14"/>
        <end position="124"/>
    </location>
</feature>
<keyword evidence="10 15" id="KW-0479">Metal-binding</keyword>
<reference evidence="17" key="1">
    <citation type="submission" date="2021-12" db="EMBL/GenBank/DDBJ databases">
        <authorList>
            <person name="King R."/>
        </authorList>
    </citation>
    <scope>NUCLEOTIDE SEQUENCE</scope>
</reference>
<dbReference type="GO" id="GO:0004341">
    <property type="term" value="F:gluconolactonase activity"/>
    <property type="evidence" value="ECO:0007669"/>
    <property type="project" value="UniProtKB-EC"/>
</dbReference>
<evidence type="ECO:0000256" key="8">
    <source>
        <dbReference type="ARBA" id="ARBA00016808"/>
    </source>
</evidence>
<evidence type="ECO:0000313" key="17">
    <source>
        <dbReference type="EMBL" id="CAG9787985.1"/>
    </source>
</evidence>
<keyword evidence="9" id="KW-0963">Cytoplasm</keyword>
<dbReference type="InterPro" id="IPR005511">
    <property type="entry name" value="SMP-30"/>
</dbReference>
<comment type="catalytic activity">
    <reaction evidence="1">
        <text>D-glucono-1,5-lactone + H2O = D-gluconate + H(+)</text>
        <dbReference type="Rhea" id="RHEA:10440"/>
        <dbReference type="ChEBI" id="CHEBI:15377"/>
        <dbReference type="ChEBI" id="CHEBI:15378"/>
        <dbReference type="ChEBI" id="CHEBI:16217"/>
        <dbReference type="ChEBI" id="CHEBI:18391"/>
        <dbReference type="EC" id="3.1.1.17"/>
    </reaction>
</comment>
<sequence length="235" mass="25661">MEVCVEAVTSPVRLGEGPHWDEEEQALYFVSIFDRTIHKYLPADNTHTTATLDGMPTFIIPVEGKKHHFVVGLDRRVVEVHWSGEHDAATVLRTIATVDEHSPDNRLNDAKADPRGRLFAGNPRLIFKYSDHGLKGIVDGMTIDTDGNLWVANFDNYQVIKIDPRAGEILQTVRMPALQVTSATWGGRGRGQLYVTSAALQRAPAPAPPAPPAGATFRVSGLGARGHGNANVRLD</sequence>
<dbReference type="PRINTS" id="PR01790">
    <property type="entry name" value="SMP30FAMILY"/>
</dbReference>
<dbReference type="InterPro" id="IPR011042">
    <property type="entry name" value="6-blade_b-propeller_TolB-like"/>
</dbReference>
<reference evidence="17" key="2">
    <citation type="submission" date="2022-10" db="EMBL/GenBank/DDBJ databases">
        <authorList>
            <consortium name="ENA_rothamsted_submissions"/>
            <consortium name="culmorum"/>
            <person name="King R."/>
        </authorList>
    </citation>
    <scope>NUCLEOTIDE SEQUENCE</scope>
</reference>
<evidence type="ECO:0000256" key="12">
    <source>
        <dbReference type="ARBA" id="ARBA00022837"/>
    </source>
</evidence>
<name>A0A9N9R239_9NEOP</name>
<dbReference type="OrthoDB" id="423498at2759"/>
<comment type="cofactor">
    <cofactor evidence="15">
        <name>Zn(2+)</name>
        <dbReference type="ChEBI" id="CHEBI:29105"/>
    </cofactor>
    <text evidence="15">Binds 1 divalent metal cation per subunit.</text>
</comment>
<dbReference type="PANTHER" id="PTHR10907:SF66">
    <property type="entry name" value="MIP34848P1-RELATED"/>
    <property type="match status" value="1"/>
</dbReference>
<evidence type="ECO:0000313" key="18">
    <source>
        <dbReference type="Proteomes" id="UP001153714"/>
    </source>
</evidence>
<evidence type="ECO:0000256" key="13">
    <source>
        <dbReference type="ARBA" id="ARBA00032464"/>
    </source>
</evidence>
<evidence type="ECO:0000256" key="7">
    <source>
        <dbReference type="ARBA" id="ARBA00013227"/>
    </source>
</evidence>
<dbReference type="InterPro" id="IPR008367">
    <property type="entry name" value="Regucalcin"/>
</dbReference>
<dbReference type="Pfam" id="PF08450">
    <property type="entry name" value="SGL"/>
    <property type="match status" value="1"/>
</dbReference>
<evidence type="ECO:0000256" key="9">
    <source>
        <dbReference type="ARBA" id="ARBA00022490"/>
    </source>
</evidence>
<dbReference type="GO" id="GO:0019853">
    <property type="term" value="P:L-ascorbic acid biosynthetic process"/>
    <property type="evidence" value="ECO:0007669"/>
    <property type="project" value="TreeGrafter"/>
</dbReference>
<dbReference type="PRINTS" id="PR01791">
    <property type="entry name" value="REGUCALCIN"/>
</dbReference>
<dbReference type="GO" id="GO:0030234">
    <property type="term" value="F:enzyme regulator activity"/>
    <property type="evidence" value="ECO:0007669"/>
    <property type="project" value="InterPro"/>
</dbReference>
<evidence type="ECO:0000256" key="1">
    <source>
        <dbReference type="ARBA" id="ARBA00001589"/>
    </source>
</evidence>
<accession>A0A9N9R239</accession>
<dbReference type="GO" id="GO:0005509">
    <property type="term" value="F:calcium ion binding"/>
    <property type="evidence" value="ECO:0007669"/>
    <property type="project" value="InterPro"/>
</dbReference>
<keyword evidence="15" id="KW-0862">Zinc</keyword>
<comment type="subcellular location">
    <subcellularLocation>
        <location evidence="5">Cytoplasm</location>
    </subcellularLocation>
</comment>
<organism evidence="17 18">
    <name type="scientific">Diatraea saccharalis</name>
    <name type="common">sugarcane borer</name>
    <dbReference type="NCBI Taxonomy" id="40085"/>
    <lineage>
        <taxon>Eukaryota</taxon>
        <taxon>Metazoa</taxon>
        <taxon>Ecdysozoa</taxon>
        <taxon>Arthropoda</taxon>
        <taxon>Hexapoda</taxon>
        <taxon>Insecta</taxon>
        <taxon>Pterygota</taxon>
        <taxon>Neoptera</taxon>
        <taxon>Endopterygota</taxon>
        <taxon>Lepidoptera</taxon>
        <taxon>Glossata</taxon>
        <taxon>Ditrysia</taxon>
        <taxon>Pyraloidea</taxon>
        <taxon>Crambidae</taxon>
        <taxon>Crambinae</taxon>
        <taxon>Diatraea</taxon>
    </lineage>
</organism>
<keyword evidence="18" id="KW-1185">Reference proteome</keyword>
<comment type="cofactor">
    <cofactor evidence="4">
        <name>Mg(2+)</name>
        <dbReference type="ChEBI" id="CHEBI:18420"/>
    </cofactor>
</comment>
<dbReference type="InterPro" id="IPR013658">
    <property type="entry name" value="SGL"/>
</dbReference>
<dbReference type="GO" id="GO:0005737">
    <property type="term" value="C:cytoplasm"/>
    <property type="evidence" value="ECO:0007669"/>
    <property type="project" value="UniProtKB-SubCell"/>
</dbReference>
<dbReference type="PANTHER" id="PTHR10907">
    <property type="entry name" value="REGUCALCIN"/>
    <property type="match status" value="1"/>
</dbReference>
<evidence type="ECO:0000256" key="14">
    <source>
        <dbReference type="PIRSR" id="PIRSR605511-1"/>
    </source>
</evidence>
<feature type="binding site" evidence="15">
    <location>
        <position position="139"/>
    </location>
    <ligand>
        <name>a divalent metal cation</name>
        <dbReference type="ChEBI" id="CHEBI:60240"/>
    </ligand>
</feature>
<evidence type="ECO:0000256" key="4">
    <source>
        <dbReference type="ARBA" id="ARBA00001946"/>
    </source>
</evidence>
<dbReference type="Proteomes" id="UP001153714">
    <property type="component" value="Chromosome 18"/>
</dbReference>
<evidence type="ECO:0000256" key="2">
    <source>
        <dbReference type="ARBA" id="ARBA00001913"/>
    </source>
</evidence>
<evidence type="ECO:0000259" key="16">
    <source>
        <dbReference type="Pfam" id="PF08450"/>
    </source>
</evidence>
<comment type="similarity">
    <text evidence="6">Belongs to the SMP-30/CGR1 family.</text>
</comment>
<protein>
    <recommendedName>
        <fullName evidence="8">Regucalcin</fullName>
        <ecNumber evidence="7">3.1.1.17</ecNumber>
    </recommendedName>
    <alternativeName>
        <fullName evidence="13">Gluconolactonase</fullName>
    </alternativeName>
</protein>
<dbReference type="SUPFAM" id="SSF63829">
    <property type="entry name" value="Calcium-dependent phosphotriesterase"/>
    <property type="match status" value="1"/>
</dbReference>
<evidence type="ECO:0000256" key="15">
    <source>
        <dbReference type="PIRSR" id="PIRSR605511-2"/>
    </source>
</evidence>
<evidence type="ECO:0000256" key="10">
    <source>
        <dbReference type="ARBA" id="ARBA00022723"/>
    </source>
</evidence>
<evidence type="ECO:0000256" key="6">
    <source>
        <dbReference type="ARBA" id="ARBA00008853"/>
    </source>
</evidence>